<organism evidence="1 2">
    <name type="scientific">Hymenoscyphus albidus</name>
    <dbReference type="NCBI Taxonomy" id="595503"/>
    <lineage>
        <taxon>Eukaryota</taxon>
        <taxon>Fungi</taxon>
        <taxon>Dikarya</taxon>
        <taxon>Ascomycota</taxon>
        <taxon>Pezizomycotina</taxon>
        <taxon>Leotiomycetes</taxon>
        <taxon>Helotiales</taxon>
        <taxon>Helotiaceae</taxon>
        <taxon>Hymenoscyphus</taxon>
    </lineage>
</organism>
<feature type="non-terminal residue" evidence="1">
    <location>
        <position position="1"/>
    </location>
</feature>
<accession>A0A9N9LK92</accession>
<sequence length="59" mass="6476">MIAVLSESGAQENHLIFPRGESCFKTLAKPIQPTDWQGLGLFGLMAPSPLPGNTLYKRF</sequence>
<reference evidence="1" key="1">
    <citation type="submission" date="2021-07" db="EMBL/GenBank/DDBJ databases">
        <authorList>
            <person name="Durling M."/>
        </authorList>
    </citation>
    <scope>NUCLEOTIDE SEQUENCE</scope>
</reference>
<dbReference type="AlphaFoldDB" id="A0A9N9LK92"/>
<protein>
    <submittedName>
        <fullName evidence="1">Uncharacterized protein</fullName>
    </submittedName>
</protein>
<dbReference type="EMBL" id="CAJVRM010000110">
    <property type="protein sequence ID" value="CAG8974635.1"/>
    <property type="molecule type" value="Genomic_DNA"/>
</dbReference>
<keyword evidence="2" id="KW-1185">Reference proteome</keyword>
<evidence type="ECO:0000313" key="2">
    <source>
        <dbReference type="Proteomes" id="UP000701801"/>
    </source>
</evidence>
<evidence type="ECO:0000313" key="1">
    <source>
        <dbReference type="EMBL" id="CAG8974635.1"/>
    </source>
</evidence>
<proteinExistence type="predicted"/>
<dbReference type="Proteomes" id="UP000701801">
    <property type="component" value="Unassembled WGS sequence"/>
</dbReference>
<gene>
    <name evidence="1" type="ORF">HYALB_00009813</name>
</gene>
<name>A0A9N9LK92_9HELO</name>
<comment type="caution">
    <text evidence="1">The sequence shown here is derived from an EMBL/GenBank/DDBJ whole genome shotgun (WGS) entry which is preliminary data.</text>
</comment>